<evidence type="ECO:0000313" key="2">
    <source>
        <dbReference type="Proteomes" id="UP000214880"/>
    </source>
</evidence>
<gene>
    <name evidence="1" type="ORF">SAMN04488502_11529</name>
</gene>
<dbReference type="AlphaFoldDB" id="A0A1G9ZPM6"/>
<protein>
    <submittedName>
        <fullName evidence="1">Uncharacterized protein</fullName>
    </submittedName>
</protein>
<keyword evidence="2" id="KW-1185">Reference proteome</keyword>
<dbReference type="STRING" id="146817.SAMN04488502_11529"/>
<dbReference type="RefSeq" id="WP_092074947.1">
    <property type="nucleotide sequence ID" value="NZ_FNHB01000015.1"/>
</dbReference>
<evidence type="ECO:0000313" key="1">
    <source>
        <dbReference type="EMBL" id="SDN23278.1"/>
    </source>
</evidence>
<accession>A0A1G9ZPM6</accession>
<dbReference type="OrthoDB" id="1633138at2"/>
<sequence>MFNFDLQRFARASGSNAEDLMLGAGTVYFERFTKQGEPTGILHHCGNVDSFNLTTEVTTVSKNSSMTSARELMAEVTTQVAARITMAFTEYDPTNLALGLYGETGVETQDEKDVVDEEYTVSPDSVIRLPYYNIDNVALMAENVVEADIGTAAMTTNSGSDGILTTGGEYTGTETIDYFVRIATGNTDPGDIAGCKFQWTKGSVTGVYSAAIDADGTDQALEDGITVKLVVGVGQNFTANEIYKFTATSASGEYVKGKDYHVYEVEARAGIINIPPTSTIPAESKVKISYHVPAARFPKIMGATAGRIEGRLLFIGDPNRGPCYNGDFWRCSMKPNGDLAGLIGTDFGSYEIQATCMSDRQNHPDEPFYKLVKVQ</sequence>
<dbReference type="EMBL" id="FNHB01000015">
    <property type="protein sequence ID" value="SDN23278.1"/>
    <property type="molecule type" value="Genomic_DNA"/>
</dbReference>
<proteinExistence type="predicted"/>
<reference evidence="1 2" key="1">
    <citation type="submission" date="2016-10" db="EMBL/GenBank/DDBJ databases">
        <authorList>
            <person name="de Groot N.N."/>
        </authorList>
    </citation>
    <scope>NUCLEOTIDE SEQUENCE [LARGE SCALE GENOMIC DNA]</scope>
    <source>
        <strain evidence="1 2">DSM 1736</strain>
    </source>
</reference>
<dbReference type="Proteomes" id="UP000214880">
    <property type="component" value="Unassembled WGS sequence"/>
</dbReference>
<organism evidence="1 2">
    <name type="scientific">Dendrosporobacter quercicolus</name>
    <dbReference type="NCBI Taxonomy" id="146817"/>
    <lineage>
        <taxon>Bacteria</taxon>
        <taxon>Bacillati</taxon>
        <taxon>Bacillota</taxon>
        <taxon>Negativicutes</taxon>
        <taxon>Selenomonadales</taxon>
        <taxon>Sporomusaceae</taxon>
        <taxon>Dendrosporobacter</taxon>
    </lineage>
</organism>
<name>A0A1G9ZPM6_9FIRM</name>